<sequence length="82" mass="9238">MIDWSDLKRDQSLHLLRAALPVGGRSLTLYEEVHPQSKVNTRVVQSRFLQRLASLLPPGVEPIIVADAGFRVPFYRVVNELG</sequence>
<dbReference type="PANTHER" id="PTHR35404">
    <property type="entry name" value="TRANSPOSASE OF TN10"/>
    <property type="match status" value="1"/>
</dbReference>
<dbReference type="Proteomes" id="UP000740754">
    <property type="component" value="Unassembled WGS sequence"/>
</dbReference>
<feature type="non-terminal residue" evidence="1">
    <location>
        <position position="82"/>
    </location>
</feature>
<reference evidence="1 2" key="1">
    <citation type="submission" date="2020-04" db="EMBL/GenBank/DDBJ databases">
        <title>Draft Whole-Genome sequence of Marichromatium bheemlicum DSM 18632, type strain.</title>
        <authorList>
            <person name="Kyndt J.A."/>
            <person name="Meyer T.E."/>
        </authorList>
    </citation>
    <scope>NUCLEOTIDE SEQUENCE [LARGE SCALE GENOMIC DNA]</scope>
    <source>
        <strain evidence="1 2">DSM 18632</strain>
    </source>
</reference>
<comment type="caution">
    <text evidence="1">The sequence shown here is derived from an EMBL/GenBank/DDBJ whole genome shotgun (WGS) entry which is preliminary data.</text>
</comment>
<evidence type="ECO:0000313" key="2">
    <source>
        <dbReference type="Proteomes" id="UP000740754"/>
    </source>
</evidence>
<proteinExistence type="predicted"/>
<dbReference type="PANTHER" id="PTHR35404:SF8">
    <property type="entry name" value="TRANSPOSASE OF TN10"/>
    <property type="match status" value="1"/>
</dbReference>
<dbReference type="EMBL" id="JAAXKX010000056">
    <property type="protein sequence ID" value="NKN34729.1"/>
    <property type="molecule type" value="Genomic_DNA"/>
</dbReference>
<organism evidence="1 2">
    <name type="scientific">Marichromatium bheemlicum</name>
    <dbReference type="NCBI Taxonomy" id="365339"/>
    <lineage>
        <taxon>Bacteria</taxon>
        <taxon>Pseudomonadati</taxon>
        <taxon>Pseudomonadota</taxon>
        <taxon>Gammaproteobacteria</taxon>
        <taxon>Chromatiales</taxon>
        <taxon>Chromatiaceae</taxon>
        <taxon>Marichromatium</taxon>
    </lineage>
</organism>
<evidence type="ECO:0000313" key="1">
    <source>
        <dbReference type="EMBL" id="NKN34729.1"/>
    </source>
</evidence>
<protein>
    <submittedName>
        <fullName evidence="1">IS4 family transposase</fullName>
    </submittedName>
</protein>
<keyword evidence="2" id="KW-1185">Reference proteome</keyword>
<name>A0ABX1ICG7_9GAMM</name>
<accession>A0ABX1ICG7</accession>
<gene>
    <name evidence="1" type="ORF">HF203_16075</name>
</gene>